<dbReference type="Gene3D" id="3.40.50.300">
    <property type="entry name" value="P-loop containing nucleotide triphosphate hydrolases"/>
    <property type="match status" value="1"/>
</dbReference>
<keyword evidence="3" id="KW-0547">Nucleotide-binding</keyword>
<dbReference type="InterPro" id="IPR017871">
    <property type="entry name" value="ABC_transporter-like_CS"/>
</dbReference>
<evidence type="ECO:0000256" key="5">
    <source>
        <dbReference type="SAM" id="MobiDB-lite"/>
    </source>
</evidence>
<dbReference type="PROSITE" id="PS50893">
    <property type="entry name" value="ABC_TRANSPORTER_2"/>
    <property type="match status" value="1"/>
</dbReference>
<dbReference type="CDD" id="cd03230">
    <property type="entry name" value="ABC_DR_subfamily_A"/>
    <property type="match status" value="1"/>
</dbReference>
<dbReference type="EMBL" id="FOKW01000002">
    <property type="protein sequence ID" value="SFB84426.1"/>
    <property type="molecule type" value="Genomic_DNA"/>
</dbReference>
<dbReference type="SUPFAM" id="SSF52540">
    <property type="entry name" value="P-loop containing nucleoside triphosphate hydrolases"/>
    <property type="match status" value="1"/>
</dbReference>
<dbReference type="SMART" id="SM00382">
    <property type="entry name" value="AAA"/>
    <property type="match status" value="1"/>
</dbReference>
<dbReference type="GO" id="GO:0005524">
    <property type="term" value="F:ATP binding"/>
    <property type="evidence" value="ECO:0007669"/>
    <property type="project" value="UniProtKB-KW"/>
</dbReference>
<reference evidence="8" key="1">
    <citation type="submission" date="2016-10" db="EMBL/GenBank/DDBJ databases">
        <authorList>
            <person name="Varghese N."/>
            <person name="Submissions S."/>
        </authorList>
    </citation>
    <scope>NUCLEOTIDE SEQUENCE [LARGE SCALE GENOMIC DNA]</scope>
    <source>
        <strain evidence="8">DSM 13078</strain>
    </source>
</reference>
<gene>
    <name evidence="7" type="ORF">SAMN05444422_102349</name>
</gene>
<feature type="compositionally biased region" description="Acidic residues" evidence="5">
    <location>
        <begin position="1"/>
        <end position="11"/>
    </location>
</feature>
<dbReference type="RefSeq" id="WP_089786151.1">
    <property type="nucleotide sequence ID" value="NZ_FOKW01000002.1"/>
</dbReference>
<dbReference type="AlphaFoldDB" id="A0A1I1ECF3"/>
<name>A0A1I1ECF3_NATHA</name>
<evidence type="ECO:0000256" key="4">
    <source>
        <dbReference type="ARBA" id="ARBA00022840"/>
    </source>
</evidence>
<comment type="similarity">
    <text evidence="1">Belongs to the ABC transporter superfamily.</text>
</comment>
<feature type="region of interest" description="Disordered" evidence="5">
    <location>
        <begin position="1"/>
        <end position="28"/>
    </location>
</feature>
<evidence type="ECO:0000256" key="2">
    <source>
        <dbReference type="ARBA" id="ARBA00022448"/>
    </source>
</evidence>
<dbReference type="InterPro" id="IPR027417">
    <property type="entry name" value="P-loop_NTPase"/>
</dbReference>
<dbReference type="GO" id="GO:0016887">
    <property type="term" value="F:ATP hydrolysis activity"/>
    <property type="evidence" value="ECO:0007669"/>
    <property type="project" value="InterPro"/>
</dbReference>
<accession>A0A1I1ECF3</accession>
<sequence>MRPQTDADDPAAETGSTTESDPESARGSAVISIDGLTKRYGDVTANDGVTFDVGAGEIFGYLGPNGAGKTTTIRLLLGLIKPTAGTATVLGADVRDRRALTEVKSDVGYLPDTLGFEDRLTGRQALDYFARMRGDERREELLELFRPPLDKRIETYSSGNRRMLGIVQAFMHDPQLAILDEPTSGLDPLKQDRMHAFLEAERDAGKTIFFSSHVLSEVQRVCDRVGIIRDGELVALEDIDDLLERGGKDVRVELAESVDEDAFVTSEMIDVESVEGTVRFTYTGEAGALLEHLVRFEVVDVEIGDPQLDDIFKHYYGDEREPLPGDG</sequence>
<keyword evidence="2" id="KW-0813">Transport</keyword>
<dbReference type="PANTHER" id="PTHR42711:SF5">
    <property type="entry name" value="ABC TRANSPORTER ATP-BINDING PROTEIN NATA"/>
    <property type="match status" value="1"/>
</dbReference>
<evidence type="ECO:0000259" key="6">
    <source>
        <dbReference type="PROSITE" id="PS50893"/>
    </source>
</evidence>
<feature type="domain" description="ABC transporter" evidence="6">
    <location>
        <begin position="31"/>
        <end position="255"/>
    </location>
</feature>
<dbReference type="Proteomes" id="UP000199161">
    <property type="component" value="Unassembled WGS sequence"/>
</dbReference>
<dbReference type="PANTHER" id="PTHR42711">
    <property type="entry name" value="ABC TRANSPORTER ATP-BINDING PROTEIN"/>
    <property type="match status" value="1"/>
</dbReference>
<evidence type="ECO:0000313" key="7">
    <source>
        <dbReference type="EMBL" id="SFB84426.1"/>
    </source>
</evidence>
<keyword evidence="4 7" id="KW-0067">ATP-binding</keyword>
<evidence type="ECO:0000256" key="1">
    <source>
        <dbReference type="ARBA" id="ARBA00005417"/>
    </source>
</evidence>
<organism evidence="7 8">
    <name type="scientific">Natronobacterium haloterrestre</name>
    <name type="common">Halobiforma haloterrestris</name>
    <dbReference type="NCBI Taxonomy" id="148448"/>
    <lineage>
        <taxon>Archaea</taxon>
        <taxon>Methanobacteriati</taxon>
        <taxon>Methanobacteriota</taxon>
        <taxon>Stenosarchaea group</taxon>
        <taxon>Halobacteria</taxon>
        <taxon>Halobacteriales</taxon>
        <taxon>Natrialbaceae</taxon>
        <taxon>Natronobacterium</taxon>
    </lineage>
</organism>
<keyword evidence="8" id="KW-1185">Reference proteome</keyword>
<protein>
    <submittedName>
        <fullName evidence="7">ABC-2 type transport system ATP-binding protein</fullName>
    </submittedName>
</protein>
<evidence type="ECO:0000256" key="3">
    <source>
        <dbReference type="ARBA" id="ARBA00022741"/>
    </source>
</evidence>
<evidence type="ECO:0000313" key="8">
    <source>
        <dbReference type="Proteomes" id="UP000199161"/>
    </source>
</evidence>
<dbReference type="Pfam" id="PF00005">
    <property type="entry name" value="ABC_tran"/>
    <property type="match status" value="1"/>
</dbReference>
<dbReference type="InterPro" id="IPR050763">
    <property type="entry name" value="ABC_transporter_ATP-binding"/>
</dbReference>
<dbReference type="InterPro" id="IPR003439">
    <property type="entry name" value="ABC_transporter-like_ATP-bd"/>
</dbReference>
<dbReference type="InterPro" id="IPR003593">
    <property type="entry name" value="AAA+_ATPase"/>
</dbReference>
<proteinExistence type="inferred from homology"/>
<dbReference type="PROSITE" id="PS00211">
    <property type="entry name" value="ABC_TRANSPORTER_1"/>
    <property type="match status" value="1"/>
</dbReference>